<protein>
    <recommendedName>
        <fullName evidence="3">Outer membrane lipoprotein-sorting protein</fullName>
    </recommendedName>
</protein>
<evidence type="ECO:0000313" key="1">
    <source>
        <dbReference type="EMBL" id="MFC4823862.1"/>
    </source>
</evidence>
<organism evidence="1 2">
    <name type="scientific">Halorussus aquaticus</name>
    <dbReference type="NCBI Taxonomy" id="2953748"/>
    <lineage>
        <taxon>Archaea</taxon>
        <taxon>Methanobacteriati</taxon>
        <taxon>Methanobacteriota</taxon>
        <taxon>Stenosarchaea group</taxon>
        <taxon>Halobacteria</taxon>
        <taxon>Halobacteriales</taxon>
        <taxon>Haladaptataceae</taxon>
        <taxon>Halorussus</taxon>
    </lineage>
</organism>
<dbReference type="RefSeq" id="WP_254270083.1">
    <property type="nucleotide sequence ID" value="NZ_CP100401.1"/>
</dbReference>
<proteinExistence type="predicted"/>
<reference evidence="1 2" key="1">
    <citation type="journal article" date="2019" name="Int. J. Syst. Evol. Microbiol.">
        <title>The Global Catalogue of Microorganisms (GCM) 10K type strain sequencing project: providing services to taxonomists for standard genome sequencing and annotation.</title>
        <authorList>
            <consortium name="The Broad Institute Genomics Platform"/>
            <consortium name="The Broad Institute Genome Sequencing Center for Infectious Disease"/>
            <person name="Wu L."/>
            <person name="Ma J."/>
        </authorList>
    </citation>
    <scope>NUCLEOTIDE SEQUENCE [LARGE SCALE GENOMIC DNA]</scope>
    <source>
        <strain evidence="1 2">XZYJ18</strain>
    </source>
</reference>
<dbReference type="GeneID" id="73047122"/>
<evidence type="ECO:0008006" key="3">
    <source>
        <dbReference type="Google" id="ProtNLM"/>
    </source>
</evidence>
<name>A0ABD5PZE7_9EURY</name>
<dbReference type="AlphaFoldDB" id="A0ABD5PZE7"/>
<comment type="caution">
    <text evidence="1">The sequence shown here is derived from an EMBL/GenBank/DDBJ whole genome shotgun (WGS) entry which is preliminary data.</text>
</comment>
<evidence type="ECO:0000313" key="2">
    <source>
        <dbReference type="Proteomes" id="UP001595945"/>
    </source>
</evidence>
<sequence length="273" mass="29684">MKRTFLVLFVLGMVGSAPPVSSVATVTSGTPQSQSFAQDGATEYPPGLSADGVTDPLALADAHREALGNTSYTVATSYAFRRPNGTVLSQGITTTRVSSGGESFYAVTSQTQSNATRPLGIGRYELATWANETRAVTARQVRGGEPTYREVSRERAPFEPDTQWELLYSAFAATNTTVVERFERDGTALFRVVSTEQPRPELASVYGGSYSLVAIVDSQGVVRTLQQTYRTTFEDRPAVVSRTVRLTRLGNTTVERPDWYEKAVANGTTNETR</sequence>
<gene>
    <name evidence="1" type="ORF">ACFO9K_06270</name>
</gene>
<dbReference type="EMBL" id="JBHSHT010000001">
    <property type="protein sequence ID" value="MFC4823862.1"/>
    <property type="molecule type" value="Genomic_DNA"/>
</dbReference>
<keyword evidence="2" id="KW-1185">Reference proteome</keyword>
<accession>A0ABD5PZE7</accession>
<dbReference type="Proteomes" id="UP001595945">
    <property type="component" value="Unassembled WGS sequence"/>
</dbReference>